<dbReference type="VEuPathDB" id="FungiDB:JI435_105690"/>
<evidence type="ECO:0000313" key="2">
    <source>
        <dbReference type="Proteomes" id="UP000663193"/>
    </source>
</evidence>
<evidence type="ECO:0000313" key="1">
    <source>
        <dbReference type="EMBL" id="QRD04635.1"/>
    </source>
</evidence>
<feature type="non-terminal residue" evidence="1">
    <location>
        <position position="102"/>
    </location>
</feature>
<dbReference type="Proteomes" id="UP000663193">
    <property type="component" value="Chromosome 17"/>
</dbReference>
<keyword evidence="2" id="KW-1185">Reference proteome</keyword>
<name>A0A7U2FG44_PHANO</name>
<proteinExistence type="predicted"/>
<reference evidence="2" key="1">
    <citation type="journal article" date="2021" name="BMC Genomics">
        <title>Chromosome-level genome assembly and manually-curated proteome of model necrotroph Parastagonospora nodorum Sn15 reveals a genome-wide trove of candidate effector homologs, and redundancy of virulence-related functions within an accessory chromosome.</title>
        <authorList>
            <person name="Bertazzoni S."/>
            <person name="Jones D.A.B."/>
            <person name="Phan H.T."/>
            <person name="Tan K.-C."/>
            <person name="Hane J.K."/>
        </authorList>
    </citation>
    <scope>NUCLEOTIDE SEQUENCE [LARGE SCALE GENOMIC DNA]</scope>
    <source>
        <strain evidence="2">SN15 / ATCC MYA-4574 / FGSC 10173)</strain>
    </source>
</reference>
<dbReference type="AlphaFoldDB" id="A0A7U2FG44"/>
<dbReference type="EMBL" id="CP069039">
    <property type="protein sequence ID" value="QRD04635.1"/>
    <property type="molecule type" value="Genomic_DNA"/>
</dbReference>
<accession>A0A7U2FG44</accession>
<sequence>AFHRQRYLQDPSCHHPASCWCFPRARLQRRLPHQHPFDRPWLHSWYHPRSVHHIQVLAESHIKPNDAGITTMSLYDTHSLFLLAVQGPDSSAGFPVRVTPRI</sequence>
<organism evidence="1 2">
    <name type="scientific">Phaeosphaeria nodorum (strain SN15 / ATCC MYA-4574 / FGSC 10173)</name>
    <name type="common">Glume blotch fungus</name>
    <name type="synonym">Parastagonospora nodorum</name>
    <dbReference type="NCBI Taxonomy" id="321614"/>
    <lineage>
        <taxon>Eukaryota</taxon>
        <taxon>Fungi</taxon>
        <taxon>Dikarya</taxon>
        <taxon>Ascomycota</taxon>
        <taxon>Pezizomycotina</taxon>
        <taxon>Dothideomycetes</taxon>
        <taxon>Pleosporomycetidae</taxon>
        <taxon>Pleosporales</taxon>
        <taxon>Pleosporineae</taxon>
        <taxon>Phaeosphaeriaceae</taxon>
        <taxon>Parastagonospora</taxon>
    </lineage>
</organism>
<protein>
    <submittedName>
        <fullName evidence="1">Uncharacterized protein</fullName>
    </submittedName>
</protein>
<gene>
    <name evidence="1" type="ORF">JI435_105690</name>
</gene>